<evidence type="ECO:0000313" key="1">
    <source>
        <dbReference type="EMBL" id="APS41591.1"/>
    </source>
</evidence>
<dbReference type="KEGG" id="wjo:FOL01_0732"/>
<protein>
    <submittedName>
        <fullName evidence="1">Tributyrin esterase</fullName>
    </submittedName>
</protein>
<evidence type="ECO:0000313" key="2">
    <source>
        <dbReference type="Proteomes" id="UP000185473"/>
    </source>
</evidence>
<proteinExistence type="predicted"/>
<dbReference type="Pfam" id="PF00756">
    <property type="entry name" value="Esterase"/>
    <property type="match status" value="1"/>
</dbReference>
<dbReference type="InterPro" id="IPR050583">
    <property type="entry name" value="Mycobacterial_A85_antigen"/>
</dbReference>
<accession>A0A1L6RAJ7</accession>
<dbReference type="PANTHER" id="PTHR48098">
    <property type="entry name" value="ENTEROCHELIN ESTERASE-RELATED"/>
    <property type="match status" value="1"/>
</dbReference>
<organism evidence="1 2">
    <name type="scientific">Weissella jogaejeotgali</name>
    <dbReference type="NCBI Taxonomy" id="1631871"/>
    <lineage>
        <taxon>Bacteria</taxon>
        <taxon>Bacillati</taxon>
        <taxon>Bacillota</taxon>
        <taxon>Bacilli</taxon>
        <taxon>Lactobacillales</taxon>
        <taxon>Lactobacillaceae</taxon>
        <taxon>Weissella</taxon>
    </lineage>
</organism>
<dbReference type="InterPro" id="IPR029058">
    <property type="entry name" value="AB_hydrolase_fold"/>
</dbReference>
<dbReference type="STRING" id="1631871.FOL01_0732"/>
<dbReference type="InterPro" id="IPR000801">
    <property type="entry name" value="Esterase-like"/>
</dbReference>
<dbReference type="EMBL" id="CP014332">
    <property type="protein sequence ID" value="APS41591.1"/>
    <property type="molecule type" value="Genomic_DNA"/>
</dbReference>
<keyword evidence="2" id="KW-1185">Reference proteome</keyword>
<dbReference type="GO" id="GO:0016747">
    <property type="term" value="F:acyltransferase activity, transferring groups other than amino-acyl groups"/>
    <property type="evidence" value="ECO:0007669"/>
    <property type="project" value="TreeGrafter"/>
</dbReference>
<dbReference type="AlphaFoldDB" id="A0A1L6RAJ7"/>
<dbReference type="Proteomes" id="UP000185473">
    <property type="component" value="Chromosome"/>
</dbReference>
<dbReference type="SUPFAM" id="SSF53474">
    <property type="entry name" value="alpha/beta-Hydrolases"/>
    <property type="match status" value="1"/>
</dbReference>
<dbReference type="Gene3D" id="3.40.50.1820">
    <property type="entry name" value="alpha/beta hydrolase"/>
    <property type="match status" value="1"/>
</dbReference>
<dbReference type="OrthoDB" id="9803578at2"/>
<name>A0A1L6RAJ7_9LACO</name>
<reference evidence="1 2" key="1">
    <citation type="submission" date="2016-02" db="EMBL/GenBank/DDBJ databases">
        <title>Complete Genome Sequence of Weissella jogaejeotgali FOL01.</title>
        <authorList>
            <person name="Lee J.-H."/>
            <person name="Ku H.-J."/>
        </authorList>
    </citation>
    <scope>NUCLEOTIDE SEQUENCE [LARGE SCALE GENOMIC DNA]</scope>
    <source>
        <strain evidence="1 2">FOL01</strain>
    </source>
</reference>
<dbReference type="PANTHER" id="PTHR48098:SF1">
    <property type="entry name" value="DIACYLGLYCEROL ACYLTRANSFERASE_MYCOLYLTRANSFERASE AG85A"/>
    <property type="match status" value="1"/>
</dbReference>
<dbReference type="RefSeq" id="WP_075269432.1">
    <property type="nucleotide sequence ID" value="NZ_CP014332.1"/>
</dbReference>
<gene>
    <name evidence="1" type="ORF">FOL01_0732</name>
</gene>
<sequence length="248" mass="28865">MAVSRMSFYSEKLKMNTSINVVLPEHPTEFGKILLLLHGMGEDENAWLNQSRLTDYASQTDITIIMPRVDRSYYTSRAGESQYFEYISEEVLQRCRSWFHLSSKRERTFIAGTSMGGFGALKTGLTHPGQFQGIFPMSAMPDVERKWRENPECDAWYRSLFGSPDQVRHSINDIAYLITQQQPEQVPFIWQFCGDKDPFYDMNVILNNQIEQQGLQHKFVQAAGGHEWRLWDEAVQQVIRIIEKDLLR</sequence>